<proteinExistence type="predicted"/>
<dbReference type="AlphaFoldDB" id="A0A4S2KSX1"/>
<evidence type="ECO:0000313" key="2">
    <source>
        <dbReference type="EMBL" id="TGZ52606.1"/>
    </source>
</evidence>
<feature type="compositionally biased region" description="Polar residues" evidence="1">
    <location>
        <begin position="21"/>
        <end position="33"/>
    </location>
</feature>
<evidence type="ECO:0000313" key="3">
    <source>
        <dbReference type="Proteomes" id="UP000310200"/>
    </source>
</evidence>
<feature type="compositionally biased region" description="Polar residues" evidence="1">
    <location>
        <begin position="1"/>
        <end position="12"/>
    </location>
</feature>
<name>A0A4S2KSX1_9HYME</name>
<dbReference type="EMBL" id="QBLH01001220">
    <property type="protein sequence ID" value="TGZ52606.1"/>
    <property type="molecule type" value="Genomic_DNA"/>
</dbReference>
<dbReference type="Proteomes" id="UP000310200">
    <property type="component" value="Unassembled WGS sequence"/>
</dbReference>
<evidence type="ECO:0000256" key="1">
    <source>
        <dbReference type="SAM" id="MobiDB-lite"/>
    </source>
</evidence>
<keyword evidence="3" id="KW-1185">Reference proteome</keyword>
<accession>A0A4S2KSX1</accession>
<gene>
    <name evidence="2" type="ORF">DBV15_07084</name>
</gene>
<reference evidence="2 3" key="1">
    <citation type="journal article" date="2019" name="Philos. Trans. R. Soc. Lond., B, Biol. Sci.">
        <title>Ant behaviour and brain gene expression of defending hosts depend on the ecological success of the intruding social parasite.</title>
        <authorList>
            <person name="Kaur R."/>
            <person name="Stoldt M."/>
            <person name="Jongepier E."/>
            <person name="Feldmeyer B."/>
            <person name="Menzel F."/>
            <person name="Bornberg-Bauer E."/>
            <person name="Foitzik S."/>
        </authorList>
    </citation>
    <scope>NUCLEOTIDE SEQUENCE [LARGE SCALE GENOMIC DNA]</scope>
    <source>
        <tissue evidence="2">Whole body</tissue>
    </source>
</reference>
<protein>
    <submittedName>
        <fullName evidence="2">Uncharacterized protein</fullName>
    </submittedName>
</protein>
<organism evidence="2 3">
    <name type="scientific">Temnothorax longispinosus</name>
    <dbReference type="NCBI Taxonomy" id="300112"/>
    <lineage>
        <taxon>Eukaryota</taxon>
        <taxon>Metazoa</taxon>
        <taxon>Ecdysozoa</taxon>
        <taxon>Arthropoda</taxon>
        <taxon>Hexapoda</taxon>
        <taxon>Insecta</taxon>
        <taxon>Pterygota</taxon>
        <taxon>Neoptera</taxon>
        <taxon>Endopterygota</taxon>
        <taxon>Hymenoptera</taxon>
        <taxon>Apocrita</taxon>
        <taxon>Aculeata</taxon>
        <taxon>Formicoidea</taxon>
        <taxon>Formicidae</taxon>
        <taxon>Myrmicinae</taxon>
        <taxon>Temnothorax</taxon>
    </lineage>
</organism>
<feature type="non-terminal residue" evidence="2">
    <location>
        <position position="1"/>
    </location>
</feature>
<comment type="caution">
    <text evidence="2">The sequence shown here is derived from an EMBL/GenBank/DDBJ whole genome shotgun (WGS) entry which is preliminary data.</text>
</comment>
<feature type="compositionally biased region" description="Basic and acidic residues" evidence="1">
    <location>
        <begin position="42"/>
        <end position="57"/>
    </location>
</feature>
<feature type="region of interest" description="Disordered" evidence="1">
    <location>
        <begin position="1"/>
        <end position="70"/>
    </location>
</feature>
<sequence>CTSGVPSLSMNAGNPRETVPGQRSSRTRPSTLSIVHEGCTLEGERASRELERRERASSGRNDASGLAEERRGVARGCAGQNCEIDMCSHTPNLALERILESLPPFGGSTKVSLLSYGLIM</sequence>